<protein>
    <submittedName>
        <fullName evidence="2">Uncharacterized protein</fullName>
    </submittedName>
</protein>
<gene>
    <name evidence="2" type="ORF">M5K25_009097</name>
</gene>
<keyword evidence="1" id="KW-0812">Transmembrane</keyword>
<feature type="transmembrane region" description="Helical" evidence="1">
    <location>
        <begin position="47"/>
        <end position="67"/>
    </location>
</feature>
<evidence type="ECO:0000313" key="2">
    <source>
        <dbReference type="EMBL" id="KAL0919999.1"/>
    </source>
</evidence>
<dbReference type="AlphaFoldDB" id="A0ABD0V447"/>
<comment type="caution">
    <text evidence="2">The sequence shown here is derived from an EMBL/GenBank/DDBJ whole genome shotgun (WGS) entry which is preliminary data.</text>
</comment>
<feature type="transmembrane region" description="Helical" evidence="1">
    <location>
        <begin position="20"/>
        <end position="41"/>
    </location>
</feature>
<name>A0ABD0V447_DENTH</name>
<reference evidence="2 3" key="1">
    <citation type="journal article" date="2024" name="Plant Biotechnol. J.">
        <title>Dendrobium thyrsiflorum genome and its molecular insights into genes involved in important horticultural traits.</title>
        <authorList>
            <person name="Chen B."/>
            <person name="Wang J.Y."/>
            <person name="Zheng P.J."/>
            <person name="Li K.L."/>
            <person name="Liang Y.M."/>
            <person name="Chen X.F."/>
            <person name="Zhang C."/>
            <person name="Zhao X."/>
            <person name="He X."/>
            <person name="Zhang G.Q."/>
            <person name="Liu Z.J."/>
            <person name="Xu Q."/>
        </authorList>
    </citation>
    <scope>NUCLEOTIDE SEQUENCE [LARGE SCALE GENOMIC DNA]</scope>
    <source>
        <strain evidence="2">GZMU011</strain>
    </source>
</reference>
<evidence type="ECO:0000256" key="1">
    <source>
        <dbReference type="SAM" id="Phobius"/>
    </source>
</evidence>
<keyword evidence="3" id="KW-1185">Reference proteome</keyword>
<proteinExistence type="predicted"/>
<sequence>MISLNQRKIDVGKGGSADIWLLGLAIRLPNFLLAGAVQFLLPGTLQFLPASLFGSYPWLFGSCGCLVPVPIPGFWISLAVRFWAAVPWLVSWVFFPVLGCCELKYSFGLLANSSISYQIGIRASSGTSGGLFSRSSCSCFLIQKAGNC</sequence>
<dbReference type="Proteomes" id="UP001552299">
    <property type="component" value="Unassembled WGS sequence"/>
</dbReference>
<keyword evidence="1" id="KW-0472">Membrane</keyword>
<organism evidence="2 3">
    <name type="scientific">Dendrobium thyrsiflorum</name>
    <name type="common">Pinecone-like raceme dendrobium</name>
    <name type="synonym">Orchid</name>
    <dbReference type="NCBI Taxonomy" id="117978"/>
    <lineage>
        <taxon>Eukaryota</taxon>
        <taxon>Viridiplantae</taxon>
        <taxon>Streptophyta</taxon>
        <taxon>Embryophyta</taxon>
        <taxon>Tracheophyta</taxon>
        <taxon>Spermatophyta</taxon>
        <taxon>Magnoliopsida</taxon>
        <taxon>Liliopsida</taxon>
        <taxon>Asparagales</taxon>
        <taxon>Orchidaceae</taxon>
        <taxon>Epidendroideae</taxon>
        <taxon>Malaxideae</taxon>
        <taxon>Dendrobiinae</taxon>
        <taxon>Dendrobium</taxon>
    </lineage>
</organism>
<accession>A0ABD0V447</accession>
<keyword evidence="1" id="KW-1133">Transmembrane helix</keyword>
<dbReference type="EMBL" id="JANQDX010000008">
    <property type="protein sequence ID" value="KAL0919999.1"/>
    <property type="molecule type" value="Genomic_DNA"/>
</dbReference>
<evidence type="ECO:0000313" key="3">
    <source>
        <dbReference type="Proteomes" id="UP001552299"/>
    </source>
</evidence>